<proteinExistence type="predicted"/>
<dbReference type="SMART" id="SM00444">
    <property type="entry name" value="GYF"/>
    <property type="match status" value="1"/>
</dbReference>
<feature type="domain" description="GYF" evidence="1">
    <location>
        <begin position="247"/>
        <end position="295"/>
    </location>
</feature>
<dbReference type="OrthoDB" id="378109at2759"/>
<keyword evidence="3" id="KW-1185">Reference proteome</keyword>
<evidence type="ECO:0000313" key="3">
    <source>
        <dbReference type="Proteomes" id="UP000187209"/>
    </source>
</evidence>
<dbReference type="EMBL" id="MPUH01000464">
    <property type="protein sequence ID" value="OMJ79566.1"/>
    <property type="molecule type" value="Genomic_DNA"/>
</dbReference>
<evidence type="ECO:0000313" key="2">
    <source>
        <dbReference type="EMBL" id="OMJ79566.1"/>
    </source>
</evidence>
<name>A0A1R2BS43_9CILI</name>
<gene>
    <name evidence="2" type="ORF">SteCoe_20374</name>
</gene>
<dbReference type="Pfam" id="PF02213">
    <property type="entry name" value="GYF"/>
    <property type="match status" value="1"/>
</dbReference>
<dbReference type="AlphaFoldDB" id="A0A1R2BS43"/>
<dbReference type="PROSITE" id="PS50829">
    <property type="entry name" value="GYF"/>
    <property type="match status" value="1"/>
</dbReference>
<reference evidence="2 3" key="1">
    <citation type="submission" date="2016-11" db="EMBL/GenBank/DDBJ databases">
        <title>The macronuclear genome of Stentor coeruleus: a giant cell with tiny introns.</title>
        <authorList>
            <person name="Slabodnick M."/>
            <person name="Ruby J.G."/>
            <person name="Reiff S.B."/>
            <person name="Swart E.C."/>
            <person name="Gosai S."/>
            <person name="Prabakaran S."/>
            <person name="Witkowska E."/>
            <person name="Larue G.E."/>
            <person name="Fisher S."/>
            <person name="Freeman R.M."/>
            <person name="Gunawardena J."/>
            <person name="Chu W."/>
            <person name="Stover N.A."/>
            <person name="Gregory B.D."/>
            <person name="Nowacki M."/>
            <person name="Derisi J."/>
            <person name="Roy S.W."/>
            <person name="Marshall W.F."/>
            <person name="Sood P."/>
        </authorList>
    </citation>
    <scope>NUCLEOTIDE SEQUENCE [LARGE SCALE GENOMIC DNA]</scope>
    <source>
        <strain evidence="2">WM001</strain>
    </source>
</reference>
<dbReference type="InterPro" id="IPR035445">
    <property type="entry name" value="GYF-like_dom_sf"/>
</dbReference>
<protein>
    <recommendedName>
        <fullName evidence="1">GYF domain-containing protein</fullName>
    </recommendedName>
</protein>
<accession>A0A1R2BS43</accession>
<dbReference type="InterPro" id="IPR003169">
    <property type="entry name" value="GYF"/>
</dbReference>
<comment type="caution">
    <text evidence="2">The sequence shown here is derived from an EMBL/GenBank/DDBJ whole genome shotgun (WGS) entry which is preliminary data.</text>
</comment>
<evidence type="ECO:0000259" key="1">
    <source>
        <dbReference type="PROSITE" id="PS50829"/>
    </source>
</evidence>
<dbReference type="Gene3D" id="3.30.1490.40">
    <property type="match status" value="1"/>
</dbReference>
<organism evidence="2 3">
    <name type="scientific">Stentor coeruleus</name>
    <dbReference type="NCBI Taxonomy" id="5963"/>
    <lineage>
        <taxon>Eukaryota</taxon>
        <taxon>Sar</taxon>
        <taxon>Alveolata</taxon>
        <taxon>Ciliophora</taxon>
        <taxon>Postciliodesmatophora</taxon>
        <taxon>Heterotrichea</taxon>
        <taxon>Heterotrichida</taxon>
        <taxon>Stentoridae</taxon>
        <taxon>Stentor</taxon>
    </lineage>
</organism>
<dbReference type="Proteomes" id="UP000187209">
    <property type="component" value="Unassembled WGS sequence"/>
</dbReference>
<sequence>MDIRTRKLAPQYARQDWRSRHTANSAGHKYSREFVLKNYQNLLEPQFQSKDDIQDVVLSLPSPPLLTAFFPFAHSLGEEVNSRKHIPREKRLEQMPEWYEEGEFKEVITKPPVSIEICEKVQDKEEPQQVVKLVLMSKQVKNLEGDIELEGKDLEEKFTKVDLQVEEKLKNTENDEDYIAPDWDEPTKEEFTFEPIKVLKPQGPVLELPLLRYHFAVGNPFAQTLLDFGIPFGKNLLTYIPGSKPYEKIWHYKDLEGQVHGPFSTLEMFAWTIRDCFPPDLQIALGPGSIFVPMNIFNTMIQQAEDTSPTKKLTKDMKTLEEIESYQSQMAGKANPINLEFKKNTKTNETATMELKNILGLITKK</sequence>
<dbReference type="SUPFAM" id="SSF55277">
    <property type="entry name" value="GYF domain"/>
    <property type="match status" value="1"/>
</dbReference>